<sequence>MLTKNHIATSNLNCTSGSTAFLGAQTGRDASIVSRLRERGVIVLGTSNMTQWGNNRDGEAGNGWSADAGQAPGVYHDKQDPWGSSTGSATGTALGLASATLGTEVEGSIVCAAERSNLCGLKPTVGLVSTDLVMVSRRLGSIGPLARCVKDVTAVLDAIAGPCEFDPTTKAIPFSRMPNYMTCCQPSSLHGDRDGVPRNALRGHPPWAVLTGTVKEAFNKSLDVLRECGATIVENTDFTTFHEAILRLAQHCASLTVNPNNIRNMQNLVDHTQTDPREDYPSRNTRGLEKEAMAMDDQNCQEFKDTLAYMEYLANEGGVTGALQRNGLDVLFMPTCVAPIMPALGGFPMLSVPLGFYPEGTEIHWNVRHELFDKAPGLP</sequence>
<feature type="non-terminal residue" evidence="2">
    <location>
        <position position="379"/>
    </location>
</feature>
<keyword evidence="3" id="KW-1185">Reference proteome</keyword>
<gene>
    <name evidence="2" type="ORF">CCHLO57077_00015816</name>
</gene>
<dbReference type="Proteomes" id="UP001160390">
    <property type="component" value="Unassembled WGS sequence"/>
</dbReference>
<feature type="domain" description="Amidase" evidence="1">
    <location>
        <begin position="4"/>
        <end position="339"/>
    </location>
</feature>
<dbReference type="SUPFAM" id="SSF75304">
    <property type="entry name" value="Amidase signature (AS) enzymes"/>
    <property type="match status" value="1"/>
</dbReference>
<accession>A0AA35LSS1</accession>
<evidence type="ECO:0000313" key="3">
    <source>
        <dbReference type="Proteomes" id="UP001160390"/>
    </source>
</evidence>
<dbReference type="Gene3D" id="3.90.1300.10">
    <property type="entry name" value="Amidase signature (AS) domain"/>
    <property type="match status" value="1"/>
</dbReference>
<protein>
    <recommendedName>
        <fullName evidence="1">Amidase domain-containing protein</fullName>
    </recommendedName>
</protein>
<comment type="caution">
    <text evidence="2">The sequence shown here is derived from an EMBL/GenBank/DDBJ whole genome shotgun (WGS) entry which is preliminary data.</text>
</comment>
<dbReference type="Pfam" id="PF01425">
    <property type="entry name" value="Amidase"/>
    <property type="match status" value="1"/>
</dbReference>
<dbReference type="PANTHER" id="PTHR42678">
    <property type="entry name" value="AMIDASE"/>
    <property type="match status" value="1"/>
</dbReference>
<dbReference type="PANTHER" id="PTHR42678:SF34">
    <property type="entry name" value="OS04G0183300 PROTEIN"/>
    <property type="match status" value="1"/>
</dbReference>
<proteinExistence type="predicted"/>
<evidence type="ECO:0000313" key="2">
    <source>
        <dbReference type="EMBL" id="CAI6059654.1"/>
    </source>
</evidence>
<dbReference type="EMBL" id="CABFNP030000615">
    <property type="protein sequence ID" value="CAI6059654.1"/>
    <property type="molecule type" value="Genomic_DNA"/>
</dbReference>
<dbReference type="InterPro" id="IPR023631">
    <property type="entry name" value="Amidase_dom"/>
</dbReference>
<dbReference type="InterPro" id="IPR036928">
    <property type="entry name" value="AS_sf"/>
</dbReference>
<name>A0AA35LSS1_9HYPO</name>
<dbReference type="AlphaFoldDB" id="A0AA35LSS1"/>
<evidence type="ECO:0000259" key="1">
    <source>
        <dbReference type="Pfam" id="PF01425"/>
    </source>
</evidence>
<organism evidence="2 3">
    <name type="scientific">Clonostachys chloroleuca</name>
    <dbReference type="NCBI Taxonomy" id="1926264"/>
    <lineage>
        <taxon>Eukaryota</taxon>
        <taxon>Fungi</taxon>
        <taxon>Dikarya</taxon>
        <taxon>Ascomycota</taxon>
        <taxon>Pezizomycotina</taxon>
        <taxon>Sordariomycetes</taxon>
        <taxon>Hypocreomycetidae</taxon>
        <taxon>Hypocreales</taxon>
        <taxon>Bionectriaceae</taxon>
        <taxon>Clonostachys</taxon>
    </lineage>
</organism>
<reference evidence="2" key="1">
    <citation type="submission" date="2023-01" db="EMBL/GenBank/DDBJ databases">
        <authorList>
            <person name="Piombo E."/>
        </authorList>
    </citation>
    <scope>NUCLEOTIDE SEQUENCE</scope>
</reference>